<dbReference type="Gene3D" id="3.40.50.2000">
    <property type="entry name" value="Glycogen Phosphorylase B"/>
    <property type="match status" value="2"/>
</dbReference>
<keyword evidence="2" id="KW-0808">Transferase</keyword>
<name>A0A317N4V7_9NOCA</name>
<dbReference type="Pfam" id="PF06722">
    <property type="entry name" value="EryCIII-like_C"/>
    <property type="match status" value="1"/>
</dbReference>
<dbReference type="GO" id="GO:0016758">
    <property type="term" value="F:hexosyltransferase activity"/>
    <property type="evidence" value="ECO:0007669"/>
    <property type="project" value="UniProtKB-ARBA"/>
</dbReference>
<dbReference type="GO" id="GO:0017000">
    <property type="term" value="P:antibiotic biosynthetic process"/>
    <property type="evidence" value="ECO:0007669"/>
    <property type="project" value="UniProtKB-ARBA"/>
</dbReference>
<comment type="caution">
    <text evidence="2">The sequence shown here is derived from an EMBL/GenBank/DDBJ whole genome shotgun (WGS) entry which is preliminary data.</text>
</comment>
<feature type="domain" description="Erythromycin biosynthesis protein CIII-like C-terminal" evidence="1">
    <location>
        <begin position="248"/>
        <end position="341"/>
    </location>
</feature>
<evidence type="ECO:0000313" key="2">
    <source>
        <dbReference type="EMBL" id="PWV70325.1"/>
    </source>
</evidence>
<evidence type="ECO:0000259" key="1">
    <source>
        <dbReference type="Pfam" id="PF06722"/>
    </source>
</evidence>
<dbReference type="InterPro" id="IPR050426">
    <property type="entry name" value="Glycosyltransferase_28"/>
</dbReference>
<protein>
    <submittedName>
        <fullName evidence="2">Vancomycin aglycone glucosyltransferase</fullName>
    </submittedName>
</protein>
<organism evidence="2 3">
    <name type="scientific">Nocardia neocaledoniensis</name>
    <dbReference type="NCBI Taxonomy" id="236511"/>
    <lineage>
        <taxon>Bacteria</taxon>
        <taxon>Bacillati</taxon>
        <taxon>Actinomycetota</taxon>
        <taxon>Actinomycetes</taxon>
        <taxon>Mycobacteriales</taxon>
        <taxon>Nocardiaceae</taxon>
        <taxon>Nocardia</taxon>
    </lineage>
</organism>
<dbReference type="InterPro" id="IPR010610">
    <property type="entry name" value="EryCIII-like_C"/>
</dbReference>
<keyword evidence="3" id="KW-1185">Reference proteome</keyword>
<dbReference type="FunFam" id="3.40.50.2000:FF:000009">
    <property type="entry name" value="Sterol 3-beta-glucosyltransferase UGT80A2"/>
    <property type="match status" value="1"/>
</dbReference>
<evidence type="ECO:0000313" key="3">
    <source>
        <dbReference type="Proteomes" id="UP000246410"/>
    </source>
</evidence>
<sequence>MLALAGRLREFGHTAVLCAPPDFAGRASALGVEYVPVGPTLRSTARPGAEPTPEQRRLLVEGTVAAQFEAVGAATGCDVVVGGGGLAIAARSIAESLAVPYVYVAFAPMTLPSPQHAPPVFGDAVGDGDNATAWERDRAMWNGVWRAPLNAARARRGLGEVDDVRDHLFTDHPWLAADPVLAPWPGGPDLTVFQPGAWLVDDTRPLDPGLEAFLDAGDPPVYLGFGSARAPEGLAREAIQAARALGRRVIVSRGWADLSPLDDQPDCLSIGEVSHQALLPRVAAVIQHGGAGTTTAAARAGVPQVVVPQMFDQFYYARRVRELDLGETAARVSELGTALARALTPATAATARAVGPRIGTDGADVAIARLLGTPKTVRADTRNSS</sequence>
<gene>
    <name evidence="2" type="ORF">DFR69_11338</name>
</gene>
<dbReference type="PANTHER" id="PTHR48050">
    <property type="entry name" value="STEROL 3-BETA-GLUCOSYLTRANSFERASE"/>
    <property type="match status" value="1"/>
</dbReference>
<dbReference type="EMBL" id="QGTL01000013">
    <property type="protein sequence ID" value="PWV70325.1"/>
    <property type="molecule type" value="Genomic_DNA"/>
</dbReference>
<dbReference type="InterPro" id="IPR002213">
    <property type="entry name" value="UDP_glucos_trans"/>
</dbReference>
<dbReference type="GO" id="GO:0008194">
    <property type="term" value="F:UDP-glycosyltransferase activity"/>
    <property type="evidence" value="ECO:0007669"/>
    <property type="project" value="InterPro"/>
</dbReference>
<reference evidence="2 3" key="1">
    <citation type="submission" date="2018-05" db="EMBL/GenBank/DDBJ databases">
        <title>Genomic Encyclopedia of Type Strains, Phase IV (KMG-IV): sequencing the most valuable type-strain genomes for metagenomic binning, comparative biology and taxonomic classification.</title>
        <authorList>
            <person name="Goeker M."/>
        </authorList>
    </citation>
    <scope>NUCLEOTIDE SEQUENCE [LARGE SCALE GENOMIC DNA]</scope>
    <source>
        <strain evidence="2 3">DSM 44717</strain>
    </source>
</reference>
<dbReference type="SUPFAM" id="SSF53756">
    <property type="entry name" value="UDP-Glycosyltransferase/glycogen phosphorylase"/>
    <property type="match status" value="1"/>
</dbReference>
<accession>A0A317N4V7</accession>
<dbReference type="AlphaFoldDB" id="A0A317N4V7"/>
<dbReference type="CDD" id="cd03784">
    <property type="entry name" value="GT1_Gtf-like"/>
    <property type="match status" value="1"/>
</dbReference>
<proteinExistence type="predicted"/>
<dbReference type="Proteomes" id="UP000246410">
    <property type="component" value="Unassembled WGS sequence"/>
</dbReference>
<dbReference type="PANTHER" id="PTHR48050:SF13">
    <property type="entry name" value="STEROL 3-BETA-GLUCOSYLTRANSFERASE UGT80A2"/>
    <property type="match status" value="1"/>
</dbReference>